<dbReference type="AlphaFoldDB" id="A0A9P3Q5G7"/>
<dbReference type="EMBL" id="BRXE01000010">
    <property type="protein sequence ID" value="GLB82276.1"/>
    <property type="molecule type" value="Genomic_DNA"/>
</dbReference>
<keyword evidence="6" id="KW-1185">Reference proteome</keyword>
<dbReference type="InterPro" id="IPR003658">
    <property type="entry name" value="Anti-sigma_ant"/>
</dbReference>
<dbReference type="Gene3D" id="3.30.750.24">
    <property type="entry name" value="STAS domain"/>
    <property type="match status" value="1"/>
</dbReference>
<dbReference type="RefSeq" id="WP_238304684.1">
    <property type="nucleotide sequence ID" value="NZ_BRXE01000010.1"/>
</dbReference>
<dbReference type="Proteomes" id="UP001064782">
    <property type="component" value="Unassembled WGS sequence"/>
</dbReference>
<evidence type="ECO:0000259" key="3">
    <source>
        <dbReference type="PROSITE" id="PS50801"/>
    </source>
</evidence>
<protein>
    <recommendedName>
        <fullName evidence="2">Anti-sigma factor antagonist</fullName>
    </recommendedName>
</protein>
<dbReference type="CDD" id="cd07043">
    <property type="entry name" value="STAS_anti-anti-sigma_factors"/>
    <property type="match status" value="1"/>
</dbReference>
<comment type="caution">
    <text evidence="5">The sequence shown here is derived from an EMBL/GenBank/DDBJ whole genome shotgun (WGS) entry which is preliminary data.</text>
</comment>
<evidence type="ECO:0000256" key="2">
    <source>
        <dbReference type="RuleBase" id="RU003749"/>
    </source>
</evidence>
<dbReference type="SUPFAM" id="SSF52091">
    <property type="entry name" value="SpoIIaa-like"/>
    <property type="match status" value="1"/>
</dbReference>
<reference evidence="5" key="1">
    <citation type="submission" date="2022-08" db="EMBL/GenBank/DDBJ databases">
        <title>Mycobacterium kiyosense sp. nov., scotochromogenic slow-glowing species isolated from respiratory specimens.</title>
        <authorList>
            <person name="Fukano H."/>
            <person name="Kazumi Y."/>
            <person name="Sakagami N."/>
            <person name="Ato M."/>
            <person name="Mitarai S."/>
            <person name="Hoshino Y."/>
        </authorList>
    </citation>
    <scope>NUCLEOTIDE SEQUENCE</scope>
    <source>
        <strain evidence="5">1413</strain>
        <strain evidence="4">SRL2020-028</strain>
    </source>
</reference>
<dbReference type="EMBL" id="BRZI01000010">
    <property type="protein sequence ID" value="GLD30011.1"/>
    <property type="molecule type" value="Genomic_DNA"/>
</dbReference>
<dbReference type="Proteomes" id="UP001165663">
    <property type="component" value="Unassembled WGS sequence"/>
</dbReference>
<dbReference type="InterPro" id="IPR036513">
    <property type="entry name" value="STAS_dom_sf"/>
</dbReference>
<name>A0A9P3Q5G7_9MYCO</name>
<dbReference type="GO" id="GO:0043856">
    <property type="term" value="F:anti-sigma factor antagonist activity"/>
    <property type="evidence" value="ECO:0007669"/>
    <property type="project" value="InterPro"/>
</dbReference>
<sequence>MSLAASEVFAAPLRLSPRLVAELGAEQSTLRAAVQGFSSAVIVYVGGEIDAYNDETWRVLLAEAASFATAPQLFIVDVNGVDFMSCSSYLALADEAVSCRERGIDLCLVSQLPSVRRVVTACGLDDLVAVHSSAPQSLQLMEQKREQAC</sequence>
<evidence type="ECO:0000313" key="4">
    <source>
        <dbReference type="EMBL" id="GLB82276.1"/>
    </source>
</evidence>
<dbReference type="Pfam" id="PF01740">
    <property type="entry name" value="STAS"/>
    <property type="match status" value="1"/>
</dbReference>
<evidence type="ECO:0000256" key="1">
    <source>
        <dbReference type="ARBA" id="ARBA00009013"/>
    </source>
</evidence>
<evidence type="ECO:0000313" key="5">
    <source>
        <dbReference type="EMBL" id="GLD30011.1"/>
    </source>
</evidence>
<dbReference type="GeneID" id="83629172"/>
<proteinExistence type="inferred from homology"/>
<dbReference type="InterPro" id="IPR002645">
    <property type="entry name" value="STAS_dom"/>
</dbReference>
<comment type="similarity">
    <text evidence="1 2">Belongs to the anti-sigma-factor antagonist family.</text>
</comment>
<organism evidence="5 6">
    <name type="scientific">Mycobacterium kiyosense</name>
    <dbReference type="NCBI Taxonomy" id="2871094"/>
    <lineage>
        <taxon>Bacteria</taxon>
        <taxon>Bacillati</taxon>
        <taxon>Actinomycetota</taxon>
        <taxon>Actinomycetes</taxon>
        <taxon>Mycobacteriales</taxon>
        <taxon>Mycobacteriaceae</taxon>
        <taxon>Mycobacterium</taxon>
    </lineage>
</organism>
<dbReference type="PANTHER" id="PTHR33495:SF2">
    <property type="entry name" value="ANTI-SIGMA FACTOR ANTAGONIST TM_1081-RELATED"/>
    <property type="match status" value="1"/>
</dbReference>
<dbReference type="PROSITE" id="PS50801">
    <property type="entry name" value="STAS"/>
    <property type="match status" value="1"/>
</dbReference>
<accession>A0A9P3Q5G7</accession>
<evidence type="ECO:0000313" key="6">
    <source>
        <dbReference type="Proteomes" id="UP001064782"/>
    </source>
</evidence>
<dbReference type="NCBIfam" id="TIGR00377">
    <property type="entry name" value="ant_ant_sig"/>
    <property type="match status" value="1"/>
</dbReference>
<feature type="domain" description="STAS" evidence="3">
    <location>
        <begin position="30"/>
        <end position="141"/>
    </location>
</feature>
<gene>
    <name evidence="5" type="ORF">Mkiyose1413_18940</name>
    <name evidence="4" type="ORF">SRL2020028_15320</name>
</gene>
<dbReference type="PANTHER" id="PTHR33495">
    <property type="entry name" value="ANTI-SIGMA FACTOR ANTAGONIST TM_1081-RELATED-RELATED"/>
    <property type="match status" value="1"/>
</dbReference>